<accession>A0A380JVK4</accession>
<evidence type="ECO:0000313" key="3">
    <source>
        <dbReference type="Proteomes" id="UP000254797"/>
    </source>
</evidence>
<sequence length="29" mass="3355">MVVKENKKSHSKRDRSVNAKCEQNNIACH</sequence>
<gene>
    <name evidence="2" type="ORF">NCTC4670_01354</name>
</gene>
<protein>
    <submittedName>
        <fullName evidence="2">Uncharacterized protein</fullName>
    </submittedName>
</protein>
<proteinExistence type="predicted"/>
<organism evidence="2 3">
    <name type="scientific">Streptococcus dysgalactiae subsp. dysgalactiae</name>
    <dbReference type="NCBI Taxonomy" id="99822"/>
    <lineage>
        <taxon>Bacteria</taxon>
        <taxon>Bacillati</taxon>
        <taxon>Bacillota</taxon>
        <taxon>Bacilli</taxon>
        <taxon>Lactobacillales</taxon>
        <taxon>Streptococcaceae</taxon>
        <taxon>Streptococcus</taxon>
    </lineage>
</organism>
<reference evidence="2 3" key="1">
    <citation type="submission" date="2018-06" db="EMBL/GenBank/DDBJ databases">
        <authorList>
            <consortium name="Pathogen Informatics"/>
            <person name="Doyle S."/>
        </authorList>
    </citation>
    <scope>NUCLEOTIDE SEQUENCE [LARGE SCALE GENOMIC DNA]</scope>
    <source>
        <strain evidence="2 3">NCTC4670</strain>
    </source>
</reference>
<feature type="region of interest" description="Disordered" evidence="1">
    <location>
        <begin position="1"/>
        <end position="29"/>
    </location>
</feature>
<evidence type="ECO:0000313" key="2">
    <source>
        <dbReference type="EMBL" id="SUN50376.1"/>
    </source>
</evidence>
<evidence type="ECO:0000256" key="1">
    <source>
        <dbReference type="SAM" id="MobiDB-lite"/>
    </source>
</evidence>
<dbReference type="EMBL" id="UHFG01000004">
    <property type="protein sequence ID" value="SUN50376.1"/>
    <property type="molecule type" value="Genomic_DNA"/>
</dbReference>
<dbReference type="AlphaFoldDB" id="A0A380JVK4"/>
<dbReference type="Proteomes" id="UP000254797">
    <property type="component" value="Unassembled WGS sequence"/>
</dbReference>
<name>A0A380JVK4_STRDY</name>